<reference evidence="2 3" key="1">
    <citation type="submission" date="2019-12" db="EMBL/GenBank/DDBJ databases">
        <authorList>
            <person name="Yuan C.-G."/>
        </authorList>
    </citation>
    <scope>NUCLEOTIDE SEQUENCE [LARGE SCALE GENOMIC DNA]</scope>
    <source>
        <strain evidence="2 3">KCTC 23863</strain>
    </source>
</reference>
<reference evidence="2 3" key="2">
    <citation type="submission" date="2020-01" db="EMBL/GenBank/DDBJ databases">
        <title>Microvirga sp. nov., an arsenate reduction bacterium isolated from Tibet hotspring sediments.</title>
        <authorList>
            <person name="Xian W.-D."/>
            <person name="Li W.-J."/>
        </authorList>
    </citation>
    <scope>NUCLEOTIDE SEQUENCE [LARGE SCALE GENOMIC DNA]</scope>
    <source>
        <strain evidence="2 3">KCTC 23863</strain>
    </source>
</reference>
<feature type="transmembrane region" description="Helical" evidence="1">
    <location>
        <begin position="73"/>
        <end position="93"/>
    </location>
</feature>
<accession>A0A7X3SNH1</accession>
<evidence type="ECO:0000313" key="2">
    <source>
        <dbReference type="EMBL" id="MXQ11029.1"/>
    </source>
</evidence>
<feature type="transmembrane region" description="Helical" evidence="1">
    <location>
        <begin position="238"/>
        <end position="259"/>
    </location>
</feature>
<feature type="transmembrane region" description="Helical" evidence="1">
    <location>
        <begin position="271"/>
        <end position="297"/>
    </location>
</feature>
<organism evidence="2 3">
    <name type="scientific">Microvirga makkahensis</name>
    <dbReference type="NCBI Taxonomy" id="1128670"/>
    <lineage>
        <taxon>Bacteria</taxon>
        <taxon>Pseudomonadati</taxon>
        <taxon>Pseudomonadota</taxon>
        <taxon>Alphaproteobacteria</taxon>
        <taxon>Hyphomicrobiales</taxon>
        <taxon>Methylobacteriaceae</taxon>
        <taxon>Microvirga</taxon>
    </lineage>
</organism>
<name>A0A7X3SNH1_9HYPH</name>
<comment type="caution">
    <text evidence="2">The sequence shown here is derived from an EMBL/GenBank/DDBJ whole genome shotgun (WGS) entry which is preliminary data.</text>
</comment>
<sequence length="320" mass="33570">MNFIATGIGAGLVSALLTVVVVKETMLAVLLAMLAPLPILIVALGWNHRSGLVATLVGGLAIAVFTGSSVSAIGFVAITGLPAWWLAYLALLGRQGADGTMEWYPIGRLLAWVAATAAVTIVATGVISSGGDYSAFQARARQIAEAFVALVFEAPEQGTEEAREALTGTLATMTPALSAFGFTFFLGLYLWLAGKIVSASGRLPRPWSPVPELEMPRAILWAPALAFVLTQFEGFVGALGYALFGALLMAFTLQGLAAIHERTRGKPGRGFILAGLYALLFMTQGIMVTALSLFGLADTIFGIRRRFGGKGPKQPPTPSI</sequence>
<gene>
    <name evidence="2" type="ORF">GR328_06100</name>
</gene>
<keyword evidence="1" id="KW-0812">Transmembrane</keyword>
<evidence type="ECO:0000313" key="3">
    <source>
        <dbReference type="Proteomes" id="UP000436483"/>
    </source>
</evidence>
<dbReference type="OrthoDB" id="7335270at2"/>
<dbReference type="AlphaFoldDB" id="A0A7X3SNH1"/>
<evidence type="ECO:0000256" key="1">
    <source>
        <dbReference type="SAM" id="Phobius"/>
    </source>
</evidence>
<keyword evidence="1" id="KW-0472">Membrane</keyword>
<protein>
    <submittedName>
        <fullName evidence="2">DUF2232 domain-containing protein</fullName>
    </submittedName>
</protein>
<feature type="transmembrane region" description="Helical" evidence="1">
    <location>
        <begin position="105"/>
        <end position="127"/>
    </location>
</feature>
<dbReference type="InterPro" id="IPR018710">
    <property type="entry name" value="DUF2232"/>
</dbReference>
<keyword evidence="3" id="KW-1185">Reference proteome</keyword>
<feature type="transmembrane region" description="Helical" evidence="1">
    <location>
        <begin position="25"/>
        <end position="44"/>
    </location>
</feature>
<keyword evidence="1" id="KW-1133">Transmembrane helix</keyword>
<dbReference type="EMBL" id="WURB01000003">
    <property type="protein sequence ID" value="MXQ11029.1"/>
    <property type="molecule type" value="Genomic_DNA"/>
</dbReference>
<dbReference type="RefSeq" id="WP_160883628.1">
    <property type="nucleotide sequence ID" value="NZ_WURB01000003.1"/>
</dbReference>
<dbReference type="Pfam" id="PF09991">
    <property type="entry name" value="DUF2232"/>
    <property type="match status" value="1"/>
</dbReference>
<dbReference type="Proteomes" id="UP000436483">
    <property type="component" value="Unassembled WGS sequence"/>
</dbReference>
<proteinExistence type="predicted"/>
<feature type="transmembrane region" description="Helical" evidence="1">
    <location>
        <begin position="176"/>
        <end position="194"/>
    </location>
</feature>